<dbReference type="PROSITE" id="PS50088">
    <property type="entry name" value="ANK_REPEAT"/>
    <property type="match status" value="3"/>
</dbReference>
<dbReference type="AlphaFoldDB" id="A0A1T4JW39"/>
<evidence type="ECO:0000256" key="3">
    <source>
        <dbReference type="PROSITE-ProRule" id="PRU00023"/>
    </source>
</evidence>
<feature type="repeat" description="ANK" evidence="3">
    <location>
        <begin position="294"/>
        <end position="326"/>
    </location>
</feature>
<feature type="repeat" description="ANK" evidence="3">
    <location>
        <begin position="430"/>
        <end position="463"/>
    </location>
</feature>
<evidence type="ECO:0000313" key="6">
    <source>
        <dbReference type="EMBL" id="SJZ34287.1"/>
    </source>
</evidence>
<evidence type="ECO:0000256" key="5">
    <source>
        <dbReference type="SAM" id="SignalP"/>
    </source>
</evidence>
<organism evidence="6 7">
    <name type="scientific">Treponema porcinum</name>
    <dbReference type="NCBI Taxonomy" id="261392"/>
    <lineage>
        <taxon>Bacteria</taxon>
        <taxon>Pseudomonadati</taxon>
        <taxon>Spirochaetota</taxon>
        <taxon>Spirochaetia</taxon>
        <taxon>Spirochaetales</taxon>
        <taxon>Treponemataceae</taxon>
        <taxon>Treponema</taxon>
    </lineage>
</organism>
<feature type="compositionally biased region" description="Acidic residues" evidence="4">
    <location>
        <begin position="186"/>
        <end position="201"/>
    </location>
</feature>
<dbReference type="SMART" id="SM00248">
    <property type="entry name" value="ANK"/>
    <property type="match status" value="4"/>
</dbReference>
<dbReference type="Pfam" id="PF12796">
    <property type="entry name" value="Ank_2"/>
    <property type="match status" value="2"/>
</dbReference>
<evidence type="ECO:0000256" key="2">
    <source>
        <dbReference type="ARBA" id="ARBA00023043"/>
    </source>
</evidence>
<proteinExistence type="predicted"/>
<evidence type="ECO:0000313" key="7">
    <source>
        <dbReference type="Proteomes" id="UP000190423"/>
    </source>
</evidence>
<evidence type="ECO:0000256" key="4">
    <source>
        <dbReference type="SAM" id="MobiDB-lite"/>
    </source>
</evidence>
<evidence type="ECO:0000256" key="1">
    <source>
        <dbReference type="ARBA" id="ARBA00022737"/>
    </source>
</evidence>
<dbReference type="Proteomes" id="UP000190423">
    <property type="component" value="Unassembled WGS sequence"/>
</dbReference>
<dbReference type="OrthoDB" id="360612at2"/>
<feature type="repeat" description="ANK" evidence="3">
    <location>
        <begin position="327"/>
        <end position="360"/>
    </location>
</feature>
<feature type="chain" id="PRO_5013024264" evidence="5">
    <location>
        <begin position="21"/>
        <end position="490"/>
    </location>
</feature>
<keyword evidence="5" id="KW-0732">Signal</keyword>
<keyword evidence="2 3" id="KW-0040">ANK repeat</keyword>
<accession>A0A1T4JW39</accession>
<keyword evidence="1" id="KW-0677">Repeat</keyword>
<dbReference type="STRING" id="261392.SAMN02745149_00837"/>
<dbReference type="SUPFAM" id="SSF48403">
    <property type="entry name" value="Ankyrin repeat"/>
    <property type="match status" value="1"/>
</dbReference>
<gene>
    <name evidence="6" type="ORF">SAMN02745149_00837</name>
</gene>
<sequence>MKRHFLSAFFLALIPLIAFAAPRTDYEALIQNATAQNFEEVVAENPKLLKAEIGPLKENALLCAIRLDKPEEIISFLLSKKIKAAGMNGKKQDALIYISIYSADNPVVAAAVLKQYGGKKELTKALTRKDSYKKCALDYIKENANMITYELIARTVDDSVIEKYRPKSEPTVKKRLPTGSSKTEENIEPADEPDTTAETTEENTAADAGHVDTVPEITELPDNEDTAENQNEKENVSSAGQEKPQVQNTVPAEPFKKLFLYDYEPAQKELVPEPQKEKSANLASIANPNERDINGRTLLMKAVKDGNDWEVRSLIKSGADVNMADLEGWTAFMYAIRYQNSLEIVNILLDNGADPAIPNKYGTTSLQLAATYTSNPEILRVVLEKYPAGSNEIFKSFILAITANTGSTATQAAKINVFIEKNVPLNRFYEGKTPLMLAAEYSSSTQILKILIDNGALPSIRDASGKTAFYYASMNTSLEHDDIYWSLNGH</sequence>
<reference evidence="6 7" key="1">
    <citation type="submission" date="2017-02" db="EMBL/GenBank/DDBJ databases">
        <authorList>
            <person name="Peterson S.W."/>
        </authorList>
    </citation>
    <scope>NUCLEOTIDE SEQUENCE [LARGE SCALE GENOMIC DNA]</scope>
    <source>
        <strain evidence="6 7">ATCC BAA-908</strain>
    </source>
</reference>
<feature type="signal peptide" evidence="5">
    <location>
        <begin position="1"/>
        <end position="20"/>
    </location>
</feature>
<dbReference type="InterPro" id="IPR036770">
    <property type="entry name" value="Ankyrin_rpt-contain_sf"/>
</dbReference>
<dbReference type="Gene3D" id="1.25.40.20">
    <property type="entry name" value="Ankyrin repeat-containing domain"/>
    <property type="match status" value="3"/>
</dbReference>
<protein>
    <submittedName>
        <fullName evidence="6">Ankyrin repeat-containing protein</fullName>
    </submittedName>
</protein>
<feature type="compositionally biased region" description="Polar residues" evidence="4">
    <location>
        <begin position="236"/>
        <end position="250"/>
    </location>
</feature>
<dbReference type="InterPro" id="IPR002110">
    <property type="entry name" value="Ankyrin_rpt"/>
</dbReference>
<keyword evidence="7" id="KW-1185">Reference proteome</keyword>
<dbReference type="PROSITE" id="PS50297">
    <property type="entry name" value="ANK_REP_REGION"/>
    <property type="match status" value="3"/>
</dbReference>
<feature type="region of interest" description="Disordered" evidence="4">
    <location>
        <begin position="168"/>
        <end position="250"/>
    </location>
</feature>
<name>A0A1T4JW39_TREPO</name>
<dbReference type="RefSeq" id="WP_078932750.1">
    <property type="nucleotide sequence ID" value="NZ_FUWG01000005.1"/>
</dbReference>
<dbReference type="GeneID" id="78316150"/>
<dbReference type="GO" id="GO:0010468">
    <property type="term" value="P:regulation of gene expression"/>
    <property type="evidence" value="ECO:0007669"/>
    <property type="project" value="TreeGrafter"/>
</dbReference>
<dbReference type="PANTHER" id="PTHR24124:SF14">
    <property type="entry name" value="CHROMOSOME UNDETERMINED SCAFFOLD_25, WHOLE GENOME SHOTGUN SEQUENCE"/>
    <property type="match status" value="1"/>
</dbReference>
<dbReference type="EMBL" id="FUWG01000005">
    <property type="protein sequence ID" value="SJZ34287.1"/>
    <property type="molecule type" value="Genomic_DNA"/>
</dbReference>
<dbReference type="PANTHER" id="PTHR24124">
    <property type="entry name" value="ANKYRIN REPEAT FAMILY A"/>
    <property type="match status" value="1"/>
</dbReference>